<dbReference type="AlphaFoldDB" id="A0AAW2CME6"/>
<feature type="compositionally biased region" description="Basic and acidic residues" evidence="2">
    <location>
        <begin position="329"/>
        <end position="343"/>
    </location>
</feature>
<dbReference type="InterPro" id="IPR021410">
    <property type="entry name" value="FAF"/>
</dbReference>
<sequence>MSSPLSKSLRLSNIINEETKIMEIKQGIVSILGSDEFEQRTRASSLRRTLSADMSSRKWLAQNGFSPMKKIASSEELCFSLADSSSSSSSSSSEGEEDYEERKERGGHPDIWSLIKEEKKQSEQLQKQTGEFDIWSSIIQKTNEDASKTLPPPYIHPLVKRSASSLSEKSLQICTESLGSETGSDGFSSYSSSEADDSEEDKEEEQEEEQLQQPQQQQRQQELQEEKVPEAFDQKDELESFRVAKYHYATSKKSKSVSFPPPLPSLARQDGASLRMESRRDNGRLVLEAVSIPSQNRFRAQRQDGRLVLTFANTTPSEEEEEEEEARDEEEHHQEAEKSKADQFEELEDFEEDENPEEEEEEEEEFEEEEDEEGIDNENNSSGAKEIEIVTERTQGPELSSRFINAHRLASSMMNRPIGIANRNQAWSHNINEVVDFEEDMDVKKVTVTQVAMSLPPRHRVSRLIQSPTAVSSTASAAPFNAYEYYWRTKPSAEDISFKNHSNKFTISKDTVPNHEQQQFLAVKGSKGDCLVPSLKSCKDSRRSLLLWENYCIATS</sequence>
<dbReference type="InterPro" id="IPR046431">
    <property type="entry name" value="FAF_dom"/>
</dbReference>
<comment type="similarity">
    <text evidence="1">Belongs to the fantastic four family.</text>
</comment>
<dbReference type="EMBL" id="JAZDWU010000006">
    <property type="protein sequence ID" value="KAK9999188.1"/>
    <property type="molecule type" value="Genomic_DNA"/>
</dbReference>
<evidence type="ECO:0000313" key="5">
    <source>
        <dbReference type="Proteomes" id="UP001459277"/>
    </source>
</evidence>
<dbReference type="PANTHER" id="PTHR33155:SF3">
    <property type="entry name" value="PROTEIN FAF-LIKE, CHLOROPLASTIC"/>
    <property type="match status" value="1"/>
</dbReference>
<dbReference type="PANTHER" id="PTHR33155">
    <property type="entry name" value="FANTASTIC FOUR-LIKE PROTEIN (DUF3049)"/>
    <property type="match status" value="1"/>
</dbReference>
<feature type="compositionally biased region" description="Polar residues" evidence="2">
    <location>
        <begin position="162"/>
        <end position="179"/>
    </location>
</feature>
<feature type="compositionally biased region" description="Acidic residues" evidence="2">
    <location>
        <begin position="317"/>
        <end position="328"/>
    </location>
</feature>
<feature type="region of interest" description="Disordered" evidence="2">
    <location>
        <begin position="312"/>
        <end position="384"/>
    </location>
</feature>
<protein>
    <recommendedName>
        <fullName evidence="3">FAF domain-containing protein</fullName>
    </recommendedName>
</protein>
<name>A0AAW2CME6_9ROSI</name>
<evidence type="ECO:0000256" key="2">
    <source>
        <dbReference type="SAM" id="MobiDB-lite"/>
    </source>
</evidence>
<feature type="compositionally biased region" description="Low complexity" evidence="2">
    <location>
        <begin position="84"/>
        <end position="93"/>
    </location>
</feature>
<evidence type="ECO:0000259" key="3">
    <source>
        <dbReference type="Pfam" id="PF11250"/>
    </source>
</evidence>
<gene>
    <name evidence="4" type="ORF">SO802_018791</name>
</gene>
<feature type="region of interest" description="Disordered" evidence="2">
    <location>
        <begin position="144"/>
        <end position="236"/>
    </location>
</feature>
<reference evidence="4 5" key="1">
    <citation type="submission" date="2024-01" db="EMBL/GenBank/DDBJ databases">
        <title>A telomere-to-telomere, gap-free genome of sweet tea (Lithocarpus litseifolius).</title>
        <authorList>
            <person name="Zhou J."/>
        </authorList>
    </citation>
    <scope>NUCLEOTIDE SEQUENCE [LARGE SCALE GENOMIC DNA]</scope>
    <source>
        <strain evidence="4">Zhou-2022a</strain>
        <tissue evidence="4">Leaf</tissue>
    </source>
</reference>
<dbReference type="Proteomes" id="UP001459277">
    <property type="component" value="Unassembled WGS sequence"/>
</dbReference>
<proteinExistence type="inferred from homology"/>
<dbReference type="Pfam" id="PF11250">
    <property type="entry name" value="FAF"/>
    <property type="match status" value="1"/>
</dbReference>
<accession>A0AAW2CME6</accession>
<feature type="compositionally biased region" description="Low complexity" evidence="2">
    <location>
        <begin position="180"/>
        <end position="193"/>
    </location>
</feature>
<evidence type="ECO:0000313" key="4">
    <source>
        <dbReference type="EMBL" id="KAK9999188.1"/>
    </source>
</evidence>
<organism evidence="4 5">
    <name type="scientific">Lithocarpus litseifolius</name>
    <dbReference type="NCBI Taxonomy" id="425828"/>
    <lineage>
        <taxon>Eukaryota</taxon>
        <taxon>Viridiplantae</taxon>
        <taxon>Streptophyta</taxon>
        <taxon>Embryophyta</taxon>
        <taxon>Tracheophyta</taxon>
        <taxon>Spermatophyta</taxon>
        <taxon>Magnoliopsida</taxon>
        <taxon>eudicotyledons</taxon>
        <taxon>Gunneridae</taxon>
        <taxon>Pentapetalae</taxon>
        <taxon>rosids</taxon>
        <taxon>fabids</taxon>
        <taxon>Fagales</taxon>
        <taxon>Fagaceae</taxon>
        <taxon>Lithocarpus</taxon>
    </lineage>
</organism>
<comment type="caution">
    <text evidence="4">The sequence shown here is derived from an EMBL/GenBank/DDBJ whole genome shotgun (WGS) entry which is preliminary data.</text>
</comment>
<feature type="domain" description="FAF" evidence="3">
    <location>
        <begin position="258"/>
        <end position="311"/>
    </location>
</feature>
<feature type="compositionally biased region" description="Acidic residues" evidence="2">
    <location>
        <begin position="344"/>
        <end position="376"/>
    </location>
</feature>
<feature type="compositionally biased region" description="Low complexity" evidence="2">
    <location>
        <begin position="211"/>
        <end position="221"/>
    </location>
</feature>
<feature type="compositionally biased region" description="Basic and acidic residues" evidence="2">
    <location>
        <begin position="222"/>
        <end position="236"/>
    </location>
</feature>
<feature type="region of interest" description="Disordered" evidence="2">
    <location>
        <begin position="251"/>
        <end position="281"/>
    </location>
</feature>
<evidence type="ECO:0000256" key="1">
    <source>
        <dbReference type="ARBA" id="ARBA00008690"/>
    </source>
</evidence>
<feature type="compositionally biased region" description="Acidic residues" evidence="2">
    <location>
        <begin position="194"/>
        <end position="210"/>
    </location>
</feature>
<keyword evidence="5" id="KW-1185">Reference proteome</keyword>
<feature type="region of interest" description="Disordered" evidence="2">
    <location>
        <begin position="82"/>
        <end position="128"/>
    </location>
</feature>